<dbReference type="AlphaFoldDB" id="A0A813SI39"/>
<keyword evidence="2" id="KW-0863">Zinc-finger</keyword>
<organism evidence="10 11">
    <name type="scientific">Brachionus calyciflorus</name>
    <dbReference type="NCBI Taxonomy" id="104777"/>
    <lineage>
        <taxon>Eukaryota</taxon>
        <taxon>Metazoa</taxon>
        <taxon>Spiralia</taxon>
        <taxon>Gnathifera</taxon>
        <taxon>Rotifera</taxon>
        <taxon>Eurotatoria</taxon>
        <taxon>Monogononta</taxon>
        <taxon>Pseudotrocha</taxon>
        <taxon>Ploima</taxon>
        <taxon>Brachionidae</taxon>
        <taxon>Brachionus</taxon>
    </lineage>
</organism>
<evidence type="ECO:0000256" key="5">
    <source>
        <dbReference type="ARBA" id="ARBA00023125"/>
    </source>
</evidence>
<evidence type="ECO:0000256" key="2">
    <source>
        <dbReference type="ARBA" id="ARBA00022771"/>
    </source>
</evidence>
<keyword evidence="4" id="KW-0805">Transcription regulation</keyword>
<dbReference type="InterPro" id="IPR001628">
    <property type="entry name" value="Znf_hrmn_rcpt"/>
</dbReference>
<dbReference type="Gene3D" id="3.30.50.10">
    <property type="entry name" value="Erythroid Transcription Factor GATA-1, subunit A"/>
    <property type="match status" value="1"/>
</dbReference>
<dbReference type="GO" id="GO:0003700">
    <property type="term" value="F:DNA-binding transcription factor activity"/>
    <property type="evidence" value="ECO:0007669"/>
    <property type="project" value="InterPro"/>
</dbReference>
<dbReference type="Proteomes" id="UP000663879">
    <property type="component" value="Unassembled WGS sequence"/>
</dbReference>
<evidence type="ECO:0000256" key="8">
    <source>
        <dbReference type="ARBA" id="ARBA00023242"/>
    </source>
</evidence>
<dbReference type="EMBL" id="CAJNOC010000728">
    <property type="protein sequence ID" value="CAF0796657.1"/>
    <property type="molecule type" value="Genomic_DNA"/>
</dbReference>
<dbReference type="PROSITE" id="PS51030">
    <property type="entry name" value="NUCLEAR_REC_DBD_2"/>
    <property type="match status" value="1"/>
</dbReference>
<evidence type="ECO:0000256" key="1">
    <source>
        <dbReference type="ARBA" id="ARBA00022723"/>
    </source>
</evidence>
<evidence type="ECO:0000256" key="7">
    <source>
        <dbReference type="ARBA" id="ARBA00023170"/>
    </source>
</evidence>
<dbReference type="SUPFAM" id="SSF57716">
    <property type="entry name" value="Glucocorticoid receptor-like (DNA-binding domain)"/>
    <property type="match status" value="1"/>
</dbReference>
<proteinExistence type="predicted"/>
<keyword evidence="3" id="KW-0862">Zinc</keyword>
<keyword evidence="7" id="KW-0675">Receptor</keyword>
<feature type="domain" description="Nuclear receptor" evidence="9">
    <location>
        <begin position="105"/>
        <end position="177"/>
    </location>
</feature>
<evidence type="ECO:0000259" key="9">
    <source>
        <dbReference type="PROSITE" id="PS51030"/>
    </source>
</evidence>
<keyword evidence="6" id="KW-0804">Transcription</keyword>
<keyword evidence="8" id="KW-0539">Nucleus</keyword>
<sequence>MDVAKIDSQFRQLAKQCVEKTWFKTLMDYTKCINIQYERDPDLTYKLFTNDKDIIELNIDEFNKEMKYEPPSENVVAPKKRVKYSKKDVKNSKKKVRKSKKNNIDGVCVFCKKYSGLNYKYGVLACGQCKTFFYQNHIRRFRLKCVESYRCKEADIHFECKKCSYEKLVQAGLKISP</sequence>
<keyword evidence="5" id="KW-0238">DNA-binding</keyword>
<name>A0A813SI39_9BILA</name>
<accession>A0A813SI39</accession>
<comment type="caution">
    <text evidence="10">The sequence shown here is derived from an EMBL/GenBank/DDBJ whole genome shotgun (WGS) entry which is preliminary data.</text>
</comment>
<dbReference type="GO" id="GO:0043565">
    <property type="term" value="F:sequence-specific DNA binding"/>
    <property type="evidence" value="ECO:0007669"/>
    <property type="project" value="InterPro"/>
</dbReference>
<evidence type="ECO:0000256" key="4">
    <source>
        <dbReference type="ARBA" id="ARBA00023015"/>
    </source>
</evidence>
<evidence type="ECO:0000313" key="11">
    <source>
        <dbReference type="Proteomes" id="UP000663879"/>
    </source>
</evidence>
<evidence type="ECO:0000256" key="3">
    <source>
        <dbReference type="ARBA" id="ARBA00022833"/>
    </source>
</evidence>
<dbReference type="InterPro" id="IPR013088">
    <property type="entry name" value="Znf_NHR/GATA"/>
</dbReference>
<keyword evidence="11" id="KW-1185">Reference proteome</keyword>
<evidence type="ECO:0000313" key="10">
    <source>
        <dbReference type="EMBL" id="CAF0796657.1"/>
    </source>
</evidence>
<keyword evidence="1" id="KW-0479">Metal-binding</keyword>
<protein>
    <recommendedName>
        <fullName evidence="9">Nuclear receptor domain-containing protein</fullName>
    </recommendedName>
</protein>
<dbReference type="Pfam" id="PF00105">
    <property type="entry name" value="zf-C4"/>
    <property type="match status" value="1"/>
</dbReference>
<evidence type="ECO:0000256" key="6">
    <source>
        <dbReference type="ARBA" id="ARBA00023163"/>
    </source>
</evidence>
<gene>
    <name evidence="10" type="ORF">OXX778_LOCUS6249</name>
</gene>
<reference evidence="10" key="1">
    <citation type="submission" date="2021-02" db="EMBL/GenBank/DDBJ databases">
        <authorList>
            <person name="Nowell W R."/>
        </authorList>
    </citation>
    <scope>NUCLEOTIDE SEQUENCE</scope>
    <source>
        <strain evidence="10">Ploen Becks lab</strain>
    </source>
</reference>
<dbReference type="GO" id="GO:0008270">
    <property type="term" value="F:zinc ion binding"/>
    <property type="evidence" value="ECO:0007669"/>
    <property type="project" value="UniProtKB-KW"/>
</dbReference>